<dbReference type="EMBL" id="JARZZP010000005">
    <property type="protein sequence ID" value="MDI1473741.1"/>
    <property type="molecule type" value="Genomic_DNA"/>
</dbReference>
<gene>
    <name evidence="1" type="ORF">QEZ38_03420</name>
</gene>
<evidence type="ECO:0000313" key="2">
    <source>
        <dbReference type="Proteomes" id="UP001160991"/>
    </source>
</evidence>
<proteinExistence type="predicted"/>
<evidence type="ECO:0008006" key="3">
    <source>
        <dbReference type="Google" id="ProtNLM"/>
    </source>
</evidence>
<dbReference type="Proteomes" id="UP001160991">
    <property type="component" value="Unassembled WGS sequence"/>
</dbReference>
<dbReference type="RefSeq" id="WP_261021101.1">
    <property type="nucleotide sequence ID" value="NZ_JARZZP010000005.1"/>
</dbReference>
<keyword evidence="2" id="KW-1185">Reference proteome</keyword>
<protein>
    <recommendedName>
        <fullName evidence="3">Phage protein</fullName>
    </recommendedName>
</protein>
<sequence>MKLYPCKKCGGTVAVMKQKMSGFSYYRVNIDGSVEDNSDMYDDLMVKNCWKKYRCENCGSVLPVTGVIKEF</sequence>
<name>A0ABT6PCN4_9STRE</name>
<organism evidence="1 2">
    <name type="scientific">Streptococcus taonis</name>
    <dbReference type="NCBI Taxonomy" id="3041623"/>
    <lineage>
        <taxon>Bacteria</taxon>
        <taxon>Bacillati</taxon>
        <taxon>Bacillota</taxon>
        <taxon>Bacilli</taxon>
        <taxon>Lactobacillales</taxon>
        <taxon>Streptococcaceae</taxon>
        <taxon>Streptococcus</taxon>
    </lineage>
</organism>
<evidence type="ECO:0000313" key="1">
    <source>
        <dbReference type="EMBL" id="MDI1473741.1"/>
    </source>
</evidence>
<accession>A0ABT6PCN4</accession>
<reference evidence="1" key="1">
    <citation type="submission" date="2023-04" db="EMBL/GenBank/DDBJ databases">
        <title>A new Streptococcus species isolated from the patient with bacteremia.</title>
        <authorList>
            <person name="Chen Y.-S."/>
            <person name="Lee C.-Y."/>
            <person name="Chan C.-K."/>
        </authorList>
    </citation>
    <scope>NUCLEOTIDE SEQUENCE</scope>
    <source>
        <strain evidence="1">ST22-14</strain>
    </source>
</reference>
<comment type="caution">
    <text evidence="1">The sequence shown here is derived from an EMBL/GenBank/DDBJ whole genome shotgun (WGS) entry which is preliminary data.</text>
</comment>